<keyword evidence="1" id="KW-1133">Transmembrane helix</keyword>
<keyword evidence="1" id="KW-0472">Membrane</keyword>
<dbReference type="OrthoDB" id="1443240at2"/>
<keyword evidence="1" id="KW-0812">Transmembrane</keyword>
<sequence length="966" mass="106767">MKTYNVYIFSNNCTKGFYSLAKLILAIFFIISLATIQKLTAEGSGDWGTAPNRQSMLWVPASSGVSGYGTRGCMMIPSGVAGYNPGHRLYVYVKQGETVFWGFRRAGSTGNIRVRWYYDANSTGFFPEGISGSARTQISSVDYDASSSGGANGRPADAIAAHIGPSQVTGTGYTGRSFTNNTGADRAFWVEISNPDTNSTIVSSGFNINFWDITVASGSAGSYIEQKGRVYSRYWSVSNSRADISINNLTILNKGQADAYSFHDDFGFFVPIDNTYTTATDDYFVKHIRFPGSSGGWTNFFANQDGPRNTLSYEENRKSITTTSTNNYQYPLFINDPDPSIWKTTTPPSATLDIVYSEKAPPATGGEANVNINISLPAIVDILIDINGNGEYDADTDVILSEIYESPGNYTIYWNGEDANGVELPSGGEVNFVASVAFFPVHFPIYDLEQCLGIHVDNVRPGDPGKDFIFWDDSLIPRTGLTPADSPQSIEVNVTGQESPEHIWWATGDNGFSNNKTINTWTASFYRVVQRTSGFTFLSISGNVFEDLNALQDNTVNGTGVNIANLYAVLINDLNNVVSFAVVQSDGTYVINDVPNGTFSIIITTELPTLNEIAPSIILPMYYESTGEFLGAGEGHDGTPNSILPNIVVDNASLSNANFGIRPIEYDLIAGKSVSALKPEVGDQITFIITVENNGYSIAREVILEENMPVGYSYVSHTASQGTYDPLASPAIWDIGTLGSWETATLTIEVEVLDAVDYFNFVETFSNTLIPETRSDNNYASATTEPISELPVDWLRFQGKLFHESIQLSWATAKERYSDHFMIQRSRDVKSWENLGTVLAQGFSEQITDYKWTDQHPLIGSNFYRLIQFDMDGSHSYSKVIRADFNPNWEIKVYPNPFIEHIFIRGKDIDKFSWTMSDYTGRIIQGKSINQTGNEINIDTTKLQPGLYFIKLENKSQSYIYKLKKN</sequence>
<feature type="domain" description="Secretion system C-terminal sorting" evidence="3">
    <location>
        <begin position="893"/>
        <end position="963"/>
    </location>
</feature>
<dbReference type="NCBIfam" id="TIGR01451">
    <property type="entry name" value="B_ant_repeat"/>
    <property type="match status" value="1"/>
</dbReference>
<dbReference type="InterPro" id="IPR001434">
    <property type="entry name" value="OmcB-like_DUF11"/>
</dbReference>
<feature type="domain" description="DUF11" evidence="2">
    <location>
        <begin position="667"/>
        <end position="783"/>
    </location>
</feature>
<keyword evidence="5" id="KW-1185">Reference proteome</keyword>
<dbReference type="NCBIfam" id="TIGR04183">
    <property type="entry name" value="Por_Secre_tail"/>
    <property type="match status" value="1"/>
</dbReference>
<dbReference type="Pfam" id="PF18962">
    <property type="entry name" value="Por_Secre_tail"/>
    <property type="match status" value="1"/>
</dbReference>
<accession>A0A239E796</accession>
<dbReference type="Pfam" id="PF01345">
    <property type="entry name" value="DUF11"/>
    <property type="match status" value="1"/>
</dbReference>
<organism evidence="4 5">
    <name type="scientific">Belliella buryatensis</name>
    <dbReference type="NCBI Taxonomy" id="1500549"/>
    <lineage>
        <taxon>Bacteria</taxon>
        <taxon>Pseudomonadati</taxon>
        <taxon>Bacteroidota</taxon>
        <taxon>Cytophagia</taxon>
        <taxon>Cytophagales</taxon>
        <taxon>Cyclobacteriaceae</taxon>
        <taxon>Belliella</taxon>
    </lineage>
</organism>
<dbReference type="AlphaFoldDB" id="A0A239E796"/>
<dbReference type="Proteomes" id="UP000198480">
    <property type="component" value="Unassembled WGS sequence"/>
</dbReference>
<protein>
    <submittedName>
        <fullName evidence="4">Conserved repeat domain-containing protein/Por secretion system C-terminal sorting domain-containing protein</fullName>
    </submittedName>
</protein>
<evidence type="ECO:0000313" key="5">
    <source>
        <dbReference type="Proteomes" id="UP000198480"/>
    </source>
</evidence>
<dbReference type="InterPro" id="IPR047589">
    <property type="entry name" value="DUF11_rpt"/>
</dbReference>
<name>A0A239E796_9BACT</name>
<dbReference type="InterPro" id="IPR013783">
    <property type="entry name" value="Ig-like_fold"/>
</dbReference>
<evidence type="ECO:0000259" key="3">
    <source>
        <dbReference type="Pfam" id="PF18962"/>
    </source>
</evidence>
<dbReference type="Gene3D" id="2.60.40.10">
    <property type="entry name" value="Immunoglobulins"/>
    <property type="match status" value="2"/>
</dbReference>
<evidence type="ECO:0000259" key="2">
    <source>
        <dbReference type="Pfam" id="PF01345"/>
    </source>
</evidence>
<reference evidence="5" key="1">
    <citation type="submission" date="2017-06" db="EMBL/GenBank/DDBJ databases">
        <authorList>
            <person name="Varghese N."/>
            <person name="Submissions S."/>
        </authorList>
    </citation>
    <scope>NUCLEOTIDE SEQUENCE [LARGE SCALE GENOMIC DNA]</scope>
    <source>
        <strain evidence="5">5C</strain>
    </source>
</reference>
<proteinExistence type="predicted"/>
<evidence type="ECO:0000256" key="1">
    <source>
        <dbReference type="SAM" id="Phobius"/>
    </source>
</evidence>
<dbReference type="SUPFAM" id="SSF117074">
    <property type="entry name" value="Hypothetical protein PA1324"/>
    <property type="match status" value="1"/>
</dbReference>
<dbReference type="InterPro" id="IPR026444">
    <property type="entry name" value="Secre_tail"/>
</dbReference>
<feature type="transmembrane region" description="Helical" evidence="1">
    <location>
        <begin position="20"/>
        <end position="36"/>
    </location>
</feature>
<gene>
    <name evidence="4" type="ORF">SAMN06295967_108200</name>
</gene>
<evidence type="ECO:0000313" key="4">
    <source>
        <dbReference type="EMBL" id="SNS39754.1"/>
    </source>
</evidence>
<dbReference type="EMBL" id="FZOK01000008">
    <property type="protein sequence ID" value="SNS39754.1"/>
    <property type="molecule type" value="Genomic_DNA"/>
</dbReference>